<reference evidence="2 3" key="2">
    <citation type="submission" date="2019-02" db="EMBL/GenBank/DDBJ databases">
        <title>'Lichenibacterium ramalinii' gen. nov. sp. nov., 'Lichenibacterium minor' gen. nov. sp. nov.</title>
        <authorList>
            <person name="Pankratov T."/>
        </authorList>
    </citation>
    <scope>NUCLEOTIDE SEQUENCE [LARGE SCALE GENOMIC DNA]</scope>
    <source>
        <strain evidence="2 3">RmlP026</strain>
    </source>
</reference>
<organism evidence="2 3">
    <name type="scientific">Lichenibacterium minor</name>
    <dbReference type="NCBI Taxonomy" id="2316528"/>
    <lineage>
        <taxon>Bacteria</taxon>
        <taxon>Pseudomonadati</taxon>
        <taxon>Pseudomonadota</taxon>
        <taxon>Alphaproteobacteria</taxon>
        <taxon>Hyphomicrobiales</taxon>
        <taxon>Lichenihabitantaceae</taxon>
        <taxon>Lichenibacterium</taxon>
    </lineage>
</organism>
<dbReference type="AlphaFoldDB" id="A0A4Q2UC99"/>
<sequence length="244" mass="25426">MRSMRATFALALAALTVAARPAAAQCPGPAAERATLVVAGAGEVSRPPDTARISISIQTRGPTLDGTSRDHRQRVARAAPVLERLRAAGAAVDDGSFSLTEERAPVAVGTRPAADPPTYRADTIYGLTLRPVDRVDAVVADIAAAGLFEIGSIRFSVADERAALDDARRAAMADALRQAKVYADAGELRLDGIDHIVDGQAASRGDGAFDLPVRMARTASVGIVAPRALAFSGNVTVTWHIAPR</sequence>
<comment type="caution">
    <text evidence="2">The sequence shown here is derived from an EMBL/GenBank/DDBJ whole genome shotgun (WGS) entry which is preliminary data.</text>
</comment>
<name>A0A4Q2UC99_9HYPH</name>
<dbReference type="PANTHER" id="PTHR34387:SF1">
    <property type="entry name" value="PERIPLASMIC IMMUNOGENIC PROTEIN"/>
    <property type="match status" value="1"/>
</dbReference>
<protein>
    <submittedName>
        <fullName evidence="2">DUF541 domain-containing protein</fullName>
    </submittedName>
</protein>
<feature type="signal peptide" evidence="1">
    <location>
        <begin position="1"/>
        <end position="24"/>
    </location>
</feature>
<evidence type="ECO:0000313" key="3">
    <source>
        <dbReference type="Proteomes" id="UP000290759"/>
    </source>
</evidence>
<dbReference type="EMBL" id="QYBB01000005">
    <property type="protein sequence ID" value="RYC32726.1"/>
    <property type="molecule type" value="Genomic_DNA"/>
</dbReference>
<accession>A0A4Q2UC99</accession>
<proteinExistence type="predicted"/>
<keyword evidence="3" id="KW-1185">Reference proteome</keyword>
<reference evidence="2 3" key="1">
    <citation type="submission" date="2018-12" db="EMBL/GenBank/DDBJ databases">
        <authorList>
            <person name="Grouzdev D.S."/>
            <person name="Krutkina M.S."/>
        </authorList>
    </citation>
    <scope>NUCLEOTIDE SEQUENCE [LARGE SCALE GENOMIC DNA]</scope>
    <source>
        <strain evidence="2 3">RmlP026</strain>
    </source>
</reference>
<dbReference type="GO" id="GO:0006974">
    <property type="term" value="P:DNA damage response"/>
    <property type="evidence" value="ECO:0007669"/>
    <property type="project" value="TreeGrafter"/>
</dbReference>
<dbReference type="InterPro" id="IPR052022">
    <property type="entry name" value="26kDa_periplasmic_antigen"/>
</dbReference>
<feature type="chain" id="PRO_5020832504" evidence="1">
    <location>
        <begin position="25"/>
        <end position="244"/>
    </location>
</feature>
<dbReference type="PANTHER" id="PTHR34387">
    <property type="entry name" value="SLR1258 PROTEIN"/>
    <property type="match status" value="1"/>
</dbReference>
<evidence type="ECO:0000313" key="2">
    <source>
        <dbReference type="EMBL" id="RYC32726.1"/>
    </source>
</evidence>
<gene>
    <name evidence="2" type="ORF">D3273_06460</name>
</gene>
<keyword evidence="1" id="KW-0732">Signal</keyword>
<evidence type="ECO:0000256" key="1">
    <source>
        <dbReference type="SAM" id="SignalP"/>
    </source>
</evidence>
<dbReference type="Pfam" id="PF04402">
    <property type="entry name" value="SIMPL"/>
    <property type="match status" value="1"/>
</dbReference>
<dbReference type="Gene3D" id="3.30.70.2970">
    <property type="entry name" value="Protein of unknown function (DUF541), domain 2"/>
    <property type="match status" value="1"/>
</dbReference>
<dbReference type="Gene3D" id="3.30.110.170">
    <property type="entry name" value="Protein of unknown function (DUF541), domain 1"/>
    <property type="match status" value="1"/>
</dbReference>
<dbReference type="InterPro" id="IPR007497">
    <property type="entry name" value="SIMPL/DUF541"/>
</dbReference>
<dbReference type="Proteomes" id="UP000290759">
    <property type="component" value="Unassembled WGS sequence"/>
</dbReference>